<reference evidence="7" key="1">
    <citation type="submission" date="2015-07" db="EMBL/GenBank/DDBJ databases">
        <title>Fjat-14205 dsm 2895.</title>
        <authorList>
            <person name="Liu B."/>
            <person name="Wang J."/>
            <person name="Zhu Y."/>
            <person name="Liu G."/>
            <person name="Chen Q."/>
            <person name="Chen Z."/>
            <person name="Lan J."/>
            <person name="Che J."/>
            <person name="Ge C."/>
            <person name="Shi H."/>
            <person name="Pan Z."/>
            <person name="Liu X."/>
        </authorList>
    </citation>
    <scope>NUCLEOTIDE SEQUENCE [LARGE SCALE GENOMIC DNA]</scope>
    <source>
        <strain evidence="7">DSM 25560</strain>
    </source>
</reference>
<dbReference type="InterPro" id="IPR023885">
    <property type="entry name" value="4Fe4S-binding_SPASM_dom"/>
</dbReference>
<dbReference type="PANTHER" id="PTHR11228">
    <property type="entry name" value="RADICAL SAM DOMAIN PROTEIN"/>
    <property type="match status" value="1"/>
</dbReference>
<dbReference type="InterPro" id="IPR013785">
    <property type="entry name" value="Aldolase_TIM"/>
</dbReference>
<gene>
    <name evidence="6" type="ORF">AEA09_16265</name>
</gene>
<sequence length="449" mass="51092">MSTSTISKYPYIGDHVRIHQLPTGGILQIDYQNPYTSAADFEYLDLNQTAYEICMQLDGTKSVDEILFTQCQKYNESIIDHEDWYYELIEMLVQKSAIKFSDSSNKIAIQTSGSSKFPMPLHATFELTHKCNLKCAHCYLESSPQLQGGISFENFKRLADILYDNGVLTCEITGGEVFVHPNANEILSYALNKFKKIALLTNGTLIRKKSIDLLLPFKDKIIIGISLDSIHPKVHDEFRGKQGAFEQTCKNIKLLSELGFVVRVAMSVFEENMWEIHEMASLVKDLGAKMFTYNWVDDFGRGKSMEHPTNNKEVLIKYLEYEDNLLKEYKDIIPIIPYSKKNADNCGAGWRSIVIDPFGNVRPCALFPKTFSLGNVINSSYEDVFSSEMVTQLWRLQAPRVSKNCQDGCPFNQYCGGCYLKGLNANKNHRSELCSWTKNEKLENIVSVL</sequence>
<dbReference type="InterPro" id="IPR006638">
    <property type="entry name" value="Elp3/MiaA/NifB-like_rSAM"/>
</dbReference>
<evidence type="ECO:0000256" key="2">
    <source>
        <dbReference type="ARBA" id="ARBA00022723"/>
    </source>
</evidence>
<dbReference type="InterPro" id="IPR058240">
    <property type="entry name" value="rSAM_sf"/>
</dbReference>
<keyword evidence="2" id="KW-0479">Metal-binding</keyword>
<organism evidence="6 7">
    <name type="scientific">Lysinibacillus contaminans</name>
    <dbReference type="NCBI Taxonomy" id="1293441"/>
    <lineage>
        <taxon>Bacteria</taxon>
        <taxon>Bacillati</taxon>
        <taxon>Bacillota</taxon>
        <taxon>Bacilli</taxon>
        <taxon>Bacillales</taxon>
        <taxon>Bacillaceae</taxon>
        <taxon>Lysinibacillus</taxon>
    </lineage>
</organism>
<dbReference type="SFLD" id="SFLDF00315">
    <property type="entry name" value="antilisterial_bacteriocin_subt"/>
    <property type="match status" value="1"/>
</dbReference>
<evidence type="ECO:0000256" key="3">
    <source>
        <dbReference type="ARBA" id="ARBA00023004"/>
    </source>
</evidence>
<evidence type="ECO:0000313" key="6">
    <source>
        <dbReference type="EMBL" id="KOS66794.1"/>
    </source>
</evidence>
<evidence type="ECO:0000256" key="1">
    <source>
        <dbReference type="ARBA" id="ARBA00022691"/>
    </source>
</evidence>
<dbReference type="RefSeq" id="WP_053585012.1">
    <property type="nucleotide sequence ID" value="NZ_LGRV01000006.1"/>
</dbReference>
<evidence type="ECO:0000256" key="4">
    <source>
        <dbReference type="ARBA" id="ARBA00023014"/>
    </source>
</evidence>
<name>A0ABR5JX81_9BACI</name>
<keyword evidence="4" id="KW-0411">Iron-sulfur</keyword>
<dbReference type="SFLD" id="SFLDG01386">
    <property type="entry name" value="main_SPASM_domain-containing"/>
    <property type="match status" value="1"/>
</dbReference>
<dbReference type="InterPro" id="IPR007197">
    <property type="entry name" value="rSAM"/>
</dbReference>
<dbReference type="SFLD" id="SFLDG01216">
    <property type="entry name" value="thioether_bond_formation_requi"/>
    <property type="match status" value="1"/>
</dbReference>
<dbReference type="Proteomes" id="UP000050668">
    <property type="component" value="Unassembled WGS sequence"/>
</dbReference>
<protein>
    <submittedName>
        <fullName evidence="6">Radical SAM protein</fullName>
    </submittedName>
</protein>
<accession>A0ABR5JX81</accession>
<dbReference type="InterPro" id="IPR050377">
    <property type="entry name" value="Radical_SAM_PqqE_MftC-like"/>
</dbReference>
<dbReference type="SFLD" id="SFLDS00029">
    <property type="entry name" value="Radical_SAM"/>
    <property type="match status" value="1"/>
</dbReference>
<keyword evidence="3" id="KW-0408">Iron</keyword>
<dbReference type="Gene3D" id="3.20.20.70">
    <property type="entry name" value="Aldolase class I"/>
    <property type="match status" value="1"/>
</dbReference>
<dbReference type="PROSITE" id="PS51918">
    <property type="entry name" value="RADICAL_SAM"/>
    <property type="match status" value="1"/>
</dbReference>
<feature type="domain" description="Radical SAM core" evidence="5">
    <location>
        <begin position="117"/>
        <end position="331"/>
    </location>
</feature>
<keyword evidence="1" id="KW-0949">S-adenosyl-L-methionine</keyword>
<dbReference type="EMBL" id="LGRV01000006">
    <property type="protein sequence ID" value="KOS66794.1"/>
    <property type="molecule type" value="Genomic_DNA"/>
</dbReference>
<dbReference type="SUPFAM" id="SSF102114">
    <property type="entry name" value="Radical SAM enzymes"/>
    <property type="match status" value="1"/>
</dbReference>
<dbReference type="SFLD" id="SFLDG01067">
    <property type="entry name" value="SPASM/twitch_domain_containing"/>
    <property type="match status" value="1"/>
</dbReference>
<comment type="caution">
    <text evidence="6">The sequence shown here is derived from an EMBL/GenBank/DDBJ whole genome shotgun (WGS) entry which is preliminary data.</text>
</comment>
<evidence type="ECO:0000259" key="5">
    <source>
        <dbReference type="PROSITE" id="PS51918"/>
    </source>
</evidence>
<evidence type="ECO:0000313" key="7">
    <source>
        <dbReference type="Proteomes" id="UP000050668"/>
    </source>
</evidence>
<dbReference type="Pfam" id="PF13186">
    <property type="entry name" value="SPASM"/>
    <property type="match status" value="1"/>
</dbReference>
<dbReference type="SMART" id="SM00729">
    <property type="entry name" value="Elp3"/>
    <property type="match status" value="1"/>
</dbReference>
<dbReference type="PANTHER" id="PTHR11228:SF7">
    <property type="entry name" value="PQQA PEPTIDE CYCLASE"/>
    <property type="match status" value="1"/>
</dbReference>
<dbReference type="CDD" id="cd01335">
    <property type="entry name" value="Radical_SAM"/>
    <property type="match status" value="1"/>
</dbReference>
<keyword evidence="7" id="KW-1185">Reference proteome</keyword>
<proteinExistence type="predicted"/>
<dbReference type="Pfam" id="PF04055">
    <property type="entry name" value="Radical_SAM"/>
    <property type="match status" value="1"/>
</dbReference>
<dbReference type="NCBIfam" id="TIGR04085">
    <property type="entry name" value="rSAM_more_4Fe4S"/>
    <property type="match status" value="1"/>
</dbReference>